<reference evidence="3" key="1">
    <citation type="journal article" date="2014" name="Int. J. Syst. Evol. Microbiol.">
        <title>Complete genome sequence of Corynebacterium casei LMG S-19264T (=DSM 44701T), isolated from a smear-ripened cheese.</title>
        <authorList>
            <consortium name="US DOE Joint Genome Institute (JGI-PGF)"/>
            <person name="Walter F."/>
            <person name="Albersmeier A."/>
            <person name="Kalinowski J."/>
            <person name="Ruckert C."/>
        </authorList>
    </citation>
    <scope>NUCLEOTIDE SEQUENCE</scope>
    <source>
        <strain evidence="3">KCTC 22169</strain>
    </source>
</reference>
<proteinExistence type="predicted"/>
<gene>
    <name evidence="3" type="ORF">GCM10007392_09590</name>
</gene>
<sequence length="256" mass="29737">MIPEKVLVVSPALAETLGLEEALLYQLLTELALLGGQPLQLTEEHRRRLLPFWSATQLTSVLRRLQAQGLLNATGSTPWQVTLVDLDKDEAPAAEPRPEPASTPVPDPQTESPNRVPVYGMNDARRRNQMEDDLAYLRPEQPARESVRAERTRMHAEWEPSEDFPRLLSFHDIPLTFALSELAKFRQYYQDKDRAEYSWDVRFLNWVQRAWHDQLNNKGRYERTQRTQNTAESANPAREKRAKVREALRNIRDTDW</sequence>
<reference evidence="3" key="2">
    <citation type="submission" date="2020-09" db="EMBL/GenBank/DDBJ databases">
        <authorList>
            <person name="Sun Q."/>
            <person name="Kim S."/>
        </authorList>
    </citation>
    <scope>NUCLEOTIDE SEQUENCE</scope>
    <source>
        <strain evidence="3">KCTC 22169</strain>
    </source>
</reference>
<dbReference type="EMBL" id="BMXR01000002">
    <property type="protein sequence ID" value="GGX44869.1"/>
    <property type="molecule type" value="Genomic_DNA"/>
</dbReference>
<evidence type="ECO:0000256" key="1">
    <source>
        <dbReference type="SAM" id="MobiDB-lite"/>
    </source>
</evidence>
<accession>A0A918K3W9</accession>
<dbReference type="InterPro" id="IPR040480">
    <property type="entry name" value="DnaT_DNA_bind"/>
</dbReference>
<dbReference type="AlphaFoldDB" id="A0A918K3W9"/>
<feature type="region of interest" description="Disordered" evidence="1">
    <location>
        <begin position="222"/>
        <end position="242"/>
    </location>
</feature>
<protein>
    <recommendedName>
        <fullName evidence="2">DnaT DNA-binding domain-containing protein</fullName>
    </recommendedName>
</protein>
<comment type="caution">
    <text evidence="3">The sequence shown here is derived from an EMBL/GenBank/DDBJ whole genome shotgun (WGS) entry which is preliminary data.</text>
</comment>
<keyword evidence="4" id="KW-1185">Reference proteome</keyword>
<name>A0A918K3W9_9GAMM</name>
<evidence type="ECO:0000259" key="2">
    <source>
        <dbReference type="Pfam" id="PF17948"/>
    </source>
</evidence>
<evidence type="ECO:0000313" key="4">
    <source>
        <dbReference type="Proteomes" id="UP000626148"/>
    </source>
</evidence>
<dbReference type="Proteomes" id="UP000626148">
    <property type="component" value="Unassembled WGS sequence"/>
</dbReference>
<evidence type="ECO:0000313" key="3">
    <source>
        <dbReference type="EMBL" id="GGX44869.1"/>
    </source>
</evidence>
<feature type="region of interest" description="Disordered" evidence="1">
    <location>
        <begin position="91"/>
        <end position="119"/>
    </location>
</feature>
<organism evidence="3 4">
    <name type="scientific">Saccharospirillum salsuginis</name>
    <dbReference type="NCBI Taxonomy" id="418750"/>
    <lineage>
        <taxon>Bacteria</taxon>
        <taxon>Pseudomonadati</taxon>
        <taxon>Pseudomonadota</taxon>
        <taxon>Gammaproteobacteria</taxon>
        <taxon>Oceanospirillales</taxon>
        <taxon>Saccharospirillaceae</taxon>
        <taxon>Saccharospirillum</taxon>
    </lineage>
</organism>
<dbReference type="Pfam" id="PF17948">
    <property type="entry name" value="DnaT"/>
    <property type="match status" value="1"/>
</dbReference>
<dbReference type="RefSeq" id="WP_189607355.1">
    <property type="nucleotide sequence ID" value="NZ_BMXR01000002.1"/>
</dbReference>
<dbReference type="Gene3D" id="1.10.8.1180">
    <property type="match status" value="1"/>
</dbReference>
<feature type="domain" description="DnaT DNA-binding" evidence="2">
    <location>
        <begin position="153"/>
        <end position="217"/>
    </location>
</feature>